<organism evidence="2 3">
    <name type="scientific">Dictyobacter formicarum</name>
    <dbReference type="NCBI Taxonomy" id="2778368"/>
    <lineage>
        <taxon>Bacteria</taxon>
        <taxon>Bacillati</taxon>
        <taxon>Chloroflexota</taxon>
        <taxon>Ktedonobacteria</taxon>
        <taxon>Ktedonobacterales</taxon>
        <taxon>Dictyobacteraceae</taxon>
        <taxon>Dictyobacter</taxon>
    </lineage>
</organism>
<reference evidence="2 3" key="1">
    <citation type="journal article" date="2021" name="Int. J. Syst. Evol. Microbiol.">
        <title>Reticulibacter mediterranei gen. nov., sp. nov., within the new family Reticulibacteraceae fam. nov., and Ktedonospora formicarum gen. nov., sp. nov., Ktedonobacter robiniae sp. nov., Dictyobacter formicarum sp. nov. and Dictyobacter arantiisoli sp. nov., belonging to the class Ktedonobacteria.</title>
        <authorList>
            <person name="Yabe S."/>
            <person name="Zheng Y."/>
            <person name="Wang C.M."/>
            <person name="Sakai Y."/>
            <person name="Abe K."/>
            <person name="Yokota A."/>
            <person name="Donadio S."/>
            <person name="Cavaletti L."/>
            <person name="Monciardini P."/>
        </authorList>
    </citation>
    <scope>NUCLEOTIDE SEQUENCE [LARGE SCALE GENOMIC DNA]</scope>
    <source>
        <strain evidence="2 3">SOSP1-9</strain>
    </source>
</reference>
<keyword evidence="1" id="KW-0812">Transmembrane</keyword>
<protein>
    <submittedName>
        <fullName evidence="2">Uncharacterized protein</fullName>
    </submittedName>
</protein>
<comment type="caution">
    <text evidence="2">The sequence shown here is derived from an EMBL/GenBank/DDBJ whole genome shotgun (WGS) entry which is preliminary data.</text>
</comment>
<keyword evidence="1" id="KW-0472">Membrane</keyword>
<dbReference type="EMBL" id="BNJJ01000004">
    <property type="protein sequence ID" value="GHO83659.1"/>
    <property type="molecule type" value="Genomic_DNA"/>
</dbReference>
<dbReference type="Proteomes" id="UP000635565">
    <property type="component" value="Unassembled WGS sequence"/>
</dbReference>
<keyword evidence="3" id="KW-1185">Reference proteome</keyword>
<gene>
    <name evidence="2" type="ORF">KSZ_16650</name>
</gene>
<accession>A0ABQ3VCZ4</accession>
<evidence type="ECO:0000313" key="2">
    <source>
        <dbReference type="EMBL" id="GHO83659.1"/>
    </source>
</evidence>
<proteinExistence type="predicted"/>
<sequence>MTQQKKRPIFREHALQHYMQRREDDVLPRIVSPPVFLFVWLVFILVLGVGIAAWLEHIPIYVNGAGIVEESAHKINAQQSEVDALVFVPVYSSDHVRAGTRGLAQFGATGNFFDGHVIGLEPLVLSPEAIQTHYQLSCSAAQTITAPSVAVHMKVIVPANDQIFTGTLLQARIQIGTQRVLALLPGFDMLLGGS</sequence>
<evidence type="ECO:0000256" key="1">
    <source>
        <dbReference type="SAM" id="Phobius"/>
    </source>
</evidence>
<keyword evidence="1" id="KW-1133">Transmembrane helix</keyword>
<evidence type="ECO:0000313" key="3">
    <source>
        <dbReference type="Proteomes" id="UP000635565"/>
    </source>
</evidence>
<feature type="transmembrane region" description="Helical" evidence="1">
    <location>
        <begin position="35"/>
        <end position="55"/>
    </location>
</feature>
<name>A0ABQ3VCZ4_9CHLR</name>
<dbReference type="RefSeq" id="WP_201361323.1">
    <property type="nucleotide sequence ID" value="NZ_BNJJ01000004.1"/>
</dbReference>